<dbReference type="PIRSF" id="PIRSF031501">
    <property type="entry name" value="QueT"/>
    <property type="match status" value="1"/>
</dbReference>
<dbReference type="PANTHER" id="PTHR40044:SF1">
    <property type="entry name" value="INTEGRAL MEMBRANE PROTEIN"/>
    <property type="match status" value="1"/>
</dbReference>
<dbReference type="InterPro" id="IPR010387">
    <property type="entry name" value="QueT"/>
</dbReference>
<protein>
    <submittedName>
        <fullName evidence="2">Queuosine transporter</fullName>
    </submittedName>
</protein>
<feature type="transmembrane region" description="Helical" evidence="1">
    <location>
        <begin position="108"/>
        <end position="125"/>
    </location>
</feature>
<name>A0A2Z5TLB5_9STRE</name>
<dbReference type="EMBL" id="AP018400">
    <property type="protein sequence ID" value="BBA92140.1"/>
    <property type="molecule type" value="Genomic_DNA"/>
</dbReference>
<feature type="transmembrane region" description="Helical" evidence="1">
    <location>
        <begin position="44"/>
        <end position="65"/>
    </location>
</feature>
<sequence length="201" mass="22622">MLNTSLKINNPWGLLTLPKHILSILLKENSMNTSKWTAKDMAEIALVAAIYVALTITPPLNAISFGAVQFRLSEMLNFLAFYNRKYIVAVTIGCMISNLIGFGVIDLFVGGFSTLIFVSLGVFLFDKYRKEYLFSGLFNKAFFYFSFFFAATMFTIAFELKFLYGNPFFLTWLTTAAGELLSLLVGALIIDALSKKINFER</sequence>
<feature type="transmembrane region" description="Helical" evidence="1">
    <location>
        <begin position="86"/>
        <end position="102"/>
    </location>
</feature>
<evidence type="ECO:0000313" key="2">
    <source>
        <dbReference type="EMBL" id="BBA92140.1"/>
    </source>
</evidence>
<feature type="transmembrane region" description="Helical" evidence="1">
    <location>
        <begin position="137"/>
        <end position="158"/>
    </location>
</feature>
<dbReference type="KEGG" id="srq:SR187_2655"/>
<accession>A0A2Z5TLB5</accession>
<keyword evidence="1" id="KW-1133">Transmembrane helix</keyword>
<gene>
    <name evidence="2" type="primary">queT</name>
    <name evidence="2" type="ORF">SR187_2655</name>
</gene>
<evidence type="ECO:0000256" key="1">
    <source>
        <dbReference type="SAM" id="Phobius"/>
    </source>
</evidence>
<feature type="transmembrane region" description="Helical" evidence="1">
    <location>
        <begin position="170"/>
        <end position="193"/>
    </location>
</feature>
<keyword evidence="1" id="KW-0812">Transmembrane</keyword>
<dbReference type="Proteomes" id="UP000269331">
    <property type="component" value="Chromosome"/>
</dbReference>
<organism evidence="2 3">
    <name type="scientific">Streptococcus ruminantium</name>
    <dbReference type="NCBI Taxonomy" id="1917441"/>
    <lineage>
        <taxon>Bacteria</taxon>
        <taxon>Bacillati</taxon>
        <taxon>Bacillota</taxon>
        <taxon>Bacilli</taxon>
        <taxon>Lactobacillales</taxon>
        <taxon>Streptococcaceae</taxon>
        <taxon>Streptococcus</taxon>
    </lineage>
</organism>
<dbReference type="Pfam" id="PF06177">
    <property type="entry name" value="QueT"/>
    <property type="match status" value="1"/>
</dbReference>
<evidence type="ECO:0000313" key="3">
    <source>
        <dbReference type="Proteomes" id="UP000269331"/>
    </source>
</evidence>
<dbReference type="PANTHER" id="PTHR40044">
    <property type="entry name" value="INTEGRAL MEMBRANE PROTEIN-RELATED"/>
    <property type="match status" value="1"/>
</dbReference>
<proteinExistence type="predicted"/>
<keyword evidence="1" id="KW-0472">Membrane</keyword>
<dbReference type="AlphaFoldDB" id="A0A2Z5TLB5"/>
<reference evidence="2 3" key="1">
    <citation type="journal article" date="2018" name="Genome Biol. Evol.">
        <title>Complete Genome Sequence of Streptococcus ruminantium sp. nov. GUT-187T (=DSM 104980T =JCM 31869T), the Type Strain of S. ruminantium, and Comparison with Genome Sequences of Streptococcus suis Strains.</title>
        <authorList>
            <person name="Tohya M."/>
            <person name="Sekizaki T."/>
            <person name="Miyoshi-Akiyama T."/>
        </authorList>
    </citation>
    <scope>NUCLEOTIDE SEQUENCE [LARGE SCALE GENOMIC DNA]</scope>
    <source>
        <strain evidence="2 3">GUT187T</strain>
    </source>
</reference>